<keyword evidence="1" id="KW-0687">Ribonucleoprotein</keyword>
<evidence type="ECO:0000313" key="1">
    <source>
        <dbReference type="EMBL" id="MDE47326.1"/>
    </source>
</evidence>
<dbReference type="GO" id="GO:0003735">
    <property type="term" value="F:structural constituent of ribosome"/>
    <property type="evidence" value="ECO:0007669"/>
    <property type="project" value="TreeGrafter"/>
</dbReference>
<protein>
    <submittedName>
        <fullName evidence="1">28S ribosomal protein S22, mitochondrial</fullName>
    </submittedName>
</protein>
<dbReference type="PANTHER" id="PTHR13071:SF4">
    <property type="entry name" value="SMALL RIBOSOMAL SUBUNIT PROTEIN MS22"/>
    <property type="match status" value="1"/>
</dbReference>
<accession>A0A6G1S9Y1</accession>
<name>A0A6G1S9Y1_9ACAR</name>
<dbReference type="GO" id="GO:0005763">
    <property type="term" value="C:mitochondrial small ribosomal subunit"/>
    <property type="evidence" value="ECO:0007669"/>
    <property type="project" value="TreeGrafter"/>
</dbReference>
<dbReference type="EMBL" id="GGYP01002555">
    <property type="protein sequence ID" value="MDE47326.1"/>
    <property type="molecule type" value="Transcribed_RNA"/>
</dbReference>
<sequence length="255" mass="29943">MALCKTIDIGKVFMQNNVQNLLRDISRFKPERVFRRRQVRRLKTPKIMLMSNEQLARAKEEAYLHAKARIQMPPVMSEATAEPALLALDEDIVGYTNFRVMFIDISVGSSDRDRLMSVREKDGRLREPTHEERSRLNHIFYPGEGRSIDTPKMFEEKRLMDLLRRKEYEFVLNRACIQFEPDDPRYVAITSKVYDYIDRVGDYDMLRSTRHFGPMSLYLARNKKTNGLINDMITRNLVDDAVKLVRVGYECLRIG</sequence>
<dbReference type="PANTHER" id="PTHR13071">
    <property type="entry name" value="MITOCHONDRIAL 28S RIBOSOMAL PROTEIN S22"/>
    <property type="match status" value="1"/>
</dbReference>
<dbReference type="InterPro" id="IPR019374">
    <property type="entry name" value="Ribosomal_mS22"/>
</dbReference>
<proteinExistence type="predicted"/>
<gene>
    <name evidence="1" type="primary">MRPS22</name>
    <name evidence="1" type="ORF">g.1524</name>
</gene>
<organism evidence="1">
    <name type="scientific">Aceria tosichella</name>
    <name type="common">wheat curl mite</name>
    <dbReference type="NCBI Taxonomy" id="561515"/>
    <lineage>
        <taxon>Eukaryota</taxon>
        <taxon>Metazoa</taxon>
        <taxon>Ecdysozoa</taxon>
        <taxon>Arthropoda</taxon>
        <taxon>Chelicerata</taxon>
        <taxon>Arachnida</taxon>
        <taxon>Acari</taxon>
        <taxon>Acariformes</taxon>
        <taxon>Trombidiformes</taxon>
        <taxon>Prostigmata</taxon>
        <taxon>Eupodina</taxon>
        <taxon>Eriophyoidea</taxon>
        <taxon>Eriophyidae</taxon>
        <taxon>Eriophyinae</taxon>
        <taxon>Aceriini</taxon>
        <taxon>Aceria</taxon>
    </lineage>
</organism>
<keyword evidence="1" id="KW-0689">Ribosomal protein</keyword>
<dbReference type="AlphaFoldDB" id="A0A6G1S9Y1"/>
<dbReference type="Pfam" id="PF10245">
    <property type="entry name" value="MRP-S22"/>
    <property type="match status" value="1"/>
</dbReference>
<reference evidence="1" key="1">
    <citation type="submission" date="2018-10" db="EMBL/GenBank/DDBJ databases">
        <title>Transcriptome assembly of Aceria tosichella (Wheat curl mite) Type 2.</title>
        <authorList>
            <person name="Scully E.D."/>
            <person name="Geib S.M."/>
            <person name="Palmer N.A."/>
            <person name="Gupta A.K."/>
            <person name="Sarath G."/>
            <person name="Tatineni S."/>
        </authorList>
    </citation>
    <scope>NUCLEOTIDE SEQUENCE</scope>
    <source>
        <strain evidence="1">LincolnNE</strain>
    </source>
</reference>